<evidence type="ECO:0000256" key="1">
    <source>
        <dbReference type="SAM" id="MobiDB-lite"/>
    </source>
</evidence>
<dbReference type="EMBL" id="OZ035823">
    <property type="protein sequence ID" value="CAL1567633.1"/>
    <property type="molecule type" value="Genomic_DNA"/>
</dbReference>
<keyword evidence="3" id="KW-1185">Reference proteome</keyword>
<protein>
    <submittedName>
        <fullName evidence="2">Uncharacterized protein</fullName>
    </submittedName>
</protein>
<organism evidence="2 3">
    <name type="scientific">Knipowitschia caucasica</name>
    <name type="common">Caucasian dwarf goby</name>
    <name type="synonym">Pomatoschistus caucasicus</name>
    <dbReference type="NCBI Taxonomy" id="637954"/>
    <lineage>
        <taxon>Eukaryota</taxon>
        <taxon>Metazoa</taxon>
        <taxon>Chordata</taxon>
        <taxon>Craniata</taxon>
        <taxon>Vertebrata</taxon>
        <taxon>Euteleostomi</taxon>
        <taxon>Actinopterygii</taxon>
        <taxon>Neopterygii</taxon>
        <taxon>Teleostei</taxon>
        <taxon>Neoteleostei</taxon>
        <taxon>Acanthomorphata</taxon>
        <taxon>Gobiaria</taxon>
        <taxon>Gobiiformes</taxon>
        <taxon>Gobioidei</taxon>
        <taxon>Gobiidae</taxon>
        <taxon>Gobiinae</taxon>
        <taxon>Knipowitschia</taxon>
    </lineage>
</organism>
<reference evidence="2 3" key="1">
    <citation type="submission" date="2024-04" db="EMBL/GenBank/DDBJ databases">
        <authorList>
            <person name="Waldvogel A.-M."/>
            <person name="Schoenle A."/>
        </authorList>
    </citation>
    <scope>NUCLEOTIDE SEQUENCE [LARGE SCALE GENOMIC DNA]</scope>
</reference>
<sequence>METETQLRIRDEQILALQKEVTEVKDQLEGVETSKRRSLCLARERVEQWKKTQQQKPLPKKDRQLQTLMEGNESMTSDNQTETGPQVPLDQTVHLETDGGIETAIEGEIETEVQA</sequence>
<feature type="compositionally biased region" description="Acidic residues" evidence="1">
    <location>
        <begin position="105"/>
        <end position="115"/>
    </location>
</feature>
<dbReference type="AlphaFoldDB" id="A0AAV2ISR0"/>
<accession>A0AAV2ISR0</accession>
<dbReference type="Proteomes" id="UP001497482">
    <property type="component" value="Chromosome 1"/>
</dbReference>
<feature type="compositionally biased region" description="Polar residues" evidence="1">
    <location>
        <begin position="65"/>
        <end position="84"/>
    </location>
</feature>
<evidence type="ECO:0000313" key="3">
    <source>
        <dbReference type="Proteomes" id="UP001497482"/>
    </source>
</evidence>
<evidence type="ECO:0000313" key="2">
    <source>
        <dbReference type="EMBL" id="CAL1567633.1"/>
    </source>
</evidence>
<gene>
    <name evidence="2" type="ORF">KC01_LOCUS423</name>
</gene>
<name>A0AAV2ISR0_KNICA</name>
<proteinExistence type="predicted"/>
<feature type="region of interest" description="Disordered" evidence="1">
    <location>
        <begin position="48"/>
        <end position="115"/>
    </location>
</feature>